<evidence type="ECO:0000313" key="1">
    <source>
        <dbReference type="EMBL" id="ATZ80346.1"/>
    </source>
</evidence>
<protein>
    <submittedName>
        <fullName evidence="1">Uncharacterized protein</fullName>
    </submittedName>
</protein>
<dbReference type="Proteomes" id="UP000240325">
    <property type="component" value="Segment"/>
</dbReference>
<proteinExistence type="predicted"/>
<accession>A0A2H4UU06</accession>
<organism evidence="1">
    <name type="scientific">Bodo saltans virus</name>
    <dbReference type="NCBI Taxonomy" id="2024608"/>
    <lineage>
        <taxon>Viruses</taxon>
        <taxon>Varidnaviria</taxon>
        <taxon>Bamfordvirae</taxon>
        <taxon>Nucleocytoviricota</taxon>
        <taxon>Megaviricetes</taxon>
        <taxon>Imitervirales</taxon>
        <taxon>Mimiviridae</taxon>
        <taxon>Klosneuvirinae</taxon>
        <taxon>Theiavirus</taxon>
        <taxon>Theiavirus salishense</taxon>
    </lineage>
</organism>
<sequence>MSIVHENFNVYEKYIFYFCIHCLNHEISTIEIYFLNKPYGQ</sequence>
<keyword evidence="2" id="KW-1185">Reference proteome</keyword>
<evidence type="ECO:0000313" key="2">
    <source>
        <dbReference type="Proteomes" id="UP000240325"/>
    </source>
</evidence>
<name>A0A2H4UU06_9VIRU</name>
<reference evidence="1" key="1">
    <citation type="journal article" date="2017" name="Elife">
        <title>The kinetoplastid-infecting Bodo saltans virus (BsV), a window into the most abundant giant viruses in the sea.</title>
        <authorList>
            <person name="Deeg C.M."/>
            <person name="Chow C.-E.T."/>
            <person name="Suttle C.A."/>
        </authorList>
    </citation>
    <scope>NUCLEOTIDE SEQUENCE</scope>
    <source>
        <strain evidence="1">NG1</strain>
    </source>
</reference>
<gene>
    <name evidence="1" type="ORF">BMW23_0288</name>
</gene>
<dbReference type="EMBL" id="MF782455">
    <property type="protein sequence ID" value="ATZ80346.1"/>
    <property type="molecule type" value="Genomic_DNA"/>
</dbReference>